<reference evidence="7" key="1">
    <citation type="journal article" date="2013" name="Genome Announc.">
        <title>Draft Genome Sequence of the Dimorphic Prosthecate Bacterium Brevundimonas abyssalis TAR-001T.</title>
        <authorList>
            <person name="Tsubouchi T."/>
            <person name="Nishi S."/>
            <person name="Usui K."/>
            <person name="Shimane Y."/>
            <person name="Takaki Y."/>
            <person name="Maruyama T."/>
            <person name="Hatada Y."/>
        </authorList>
    </citation>
    <scope>NUCLEOTIDE SEQUENCE [LARGE SCALE GENOMIC DNA]</scope>
    <source>
        <strain evidence="7">TAR-001</strain>
    </source>
</reference>
<evidence type="ECO:0000256" key="2">
    <source>
        <dbReference type="ARBA" id="ARBA00010265"/>
    </source>
</evidence>
<keyword evidence="3" id="KW-0812">Transmembrane</keyword>
<keyword evidence="4" id="KW-1133">Transmembrane helix</keyword>
<evidence type="ECO:0000256" key="5">
    <source>
        <dbReference type="ARBA" id="ARBA00023136"/>
    </source>
</evidence>
<evidence type="ECO:0000256" key="1">
    <source>
        <dbReference type="ARBA" id="ARBA00004167"/>
    </source>
</evidence>
<comment type="subcellular location">
    <subcellularLocation>
        <location evidence="1">Membrane</location>
        <topology evidence="1">Single-pass membrane protein</topology>
    </subcellularLocation>
</comment>
<dbReference type="Pfam" id="PF03743">
    <property type="entry name" value="TrbI"/>
    <property type="match status" value="1"/>
</dbReference>
<dbReference type="Gene3D" id="2.40.128.260">
    <property type="entry name" value="Type IV secretion system, VirB10/TraB/TrbI"/>
    <property type="match status" value="2"/>
</dbReference>
<protein>
    <submittedName>
        <fullName evidence="6">Inner membrane protein forms channel for type IV secretion of T-DNA complex</fullName>
    </submittedName>
</protein>
<dbReference type="InterPro" id="IPR005498">
    <property type="entry name" value="T4SS_VirB10/TraB/TrbI"/>
</dbReference>
<keyword evidence="5" id="KW-0472">Membrane</keyword>
<dbReference type="GO" id="GO:0016020">
    <property type="term" value="C:membrane"/>
    <property type="evidence" value="ECO:0007669"/>
    <property type="project" value="UniProtKB-SubCell"/>
</dbReference>
<accession>A0A8E0NDZ8</accession>
<proteinExistence type="inferred from homology"/>
<dbReference type="CDD" id="cd16429">
    <property type="entry name" value="VirB10"/>
    <property type="match status" value="1"/>
</dbReference>
<dbReference type="EMBL" id="BATC01000103">
    <property type="protein sequence ID" value="GAD60660.1"/>
    <property type="molecule type" value="Genomic_DNA"/>
</dbReference>
<sequence>MDSAAPGQVRCVVPRDVYSDDGAVVLLDRGSRILGEYRSALERGRGRLFVLWTRAVTPDGVAIALASPAADALGRAGFDGRIDSHFWQRFGGALLLSAVEGVSSAAADAARDPAAVRRPSGAAASALEHSADIPPTLRKDQGAEVSIFVAQDLDFSGVYGLGAS</sequence>
<evidence type="ECO:0000256" key="3">
    <source>
        <dbReference type="ARBA" id="ARBA00022692"/>
    </source>
</evidence>
<dbReference type="InterPro" id="IPR042217">
    <property type="entry name" value="T4SS_VirB10/TrbI"/>
</dbReference>
<evidence type="ECO:0000313" key="7">
    <source>
        <dbReference type="Proteomes" id="UP000016569"/>
    </source>
</evidence>
<comment type="caution">
    <text evidence="6">The sequence shown here is derived from an EMBL/GenBank/DDBJ whole genome shotgun (WGS) entry which is preliminary data.</text>
</comment>
<dbReference type="AlphaFoldDB" id="A0A8E0NDZ8"/>
<comment type="similarity">
    <text evidence="2">Belongs to the TrbI/VirB10 family.</text>
</comment>
<organism evidence="6 7">
    <name type="scientific">Brevundimonas abyssalis TAR-001</name>
    <dbReference type="NCBI Taxonomy" id="1391729"/>
    <lineage>
        <taxon>Bacteria</taxon>
        <taxon>Pseudomonadati</taxon>
        <taxon>Pseudomonadota</taxon>
        <taxon>Alphaproteobacteria</taxon>
        <taxon>Caulobacterales</taxon>
        <taxon>Caulobacteraceae</taxon>
        <taxon>Brevundimonas</taxon>
    </lineage>
</organism>
<gene>
    <name evidence="6" type="ORF">MBEBAB_2910</name>
</gene>
<keyword evidence="7" id="KW-1185">Reference proteome</keyword>
<dbReference type="Proteomes" id="UP000016569">
    <property type="component" value="Unassembled WGS sequence"/>
</dbReference>
<evidence type="ECO:0000256" key="4">
    <source>
        <dbReference type="ARBA" id="ARBA00022989"/>
    </source>
</evidence>
<name>A0A8E0NDZ8_9CAUL</name>
<evidence type="ECO:0000313" key="6">
    <source>
        <dbReference type="EMBL" id="GAD60660.1"/>
    </source>
</evidence>